<dbReference type="PANTHER" id="PTHR24126:SF14">
    <property type="entry name" value="ANK_REP_REGION DOMAIN-CONTAINING PROTEIN"/>
    <property type="match status" value="1"/>
</dbReference>
<keyword evidence="2 3" id="KW-0040">ANK repeat</keyword>
<keyword evidence="1" id="KW-0677">Repeat</keyword>
<evidence type="ECO:0000256" key="4">
    <source>
        <dbReference type="SAM" id="MobiDB-lite"/>
    </source>
</evidence>
<gene>
    <name evidence="5" type="ORF">TBRA_LOCUS4001</name>
</gene>
<dbReference type="SMART" id="SM00248">
    <property type="entry name" value="ANK"/>
    <property type="match status" value="7"/>
</dbReference>
<dbReference type="PROSITE" id="PS50088">
    <property type="entry name" value="ANK_REPEAT"/>
    <property type="match status" value="3"/>
</dbReference>
<dbReference type="EMBL" id="CADCXV010000663">
    <property type="protein sequence ID" value="CAB0032050.1"/>
    <property type="molecule type" value="Genomic_DNA"/>
</dbReference>
<dbReference type="InterPro" id="IPR036770">
    <property type="entry name" value="Ankyrin_rpt-contain_sf"/>
</dbReference>
<sequence>MESVRQNDCNGFDPKPLIRFVMNTGYKDEPKVDQNGTIILRRTTPIHIAYKSACSEVLDDLFQIYDKFDVNYTDDDGNVTHFHAACKYGLYDVVEKFLKLGQDPNCFAEGSNSWPPLFLALIFDKKEVVKLLLKHGSDPNLANGKGETPLHIICQRCENVDDLAMMFFKVNKELNHSPLQIDARDNLGNTPLHLALRTGNKYKLVEWLLERGADPNLANAEGLTPLHIICDGYDDVEGLAEFFFIMNKKIKRTVEIDAKDKSGRTPLQLAVLSLAPKTLDVLLKYGADLSSFPFPSESYFTKDLIPSSSPFFLLFSYINRLSSGSRALIMVDMLENRGYELERGDALKIMGLFTKYRFYYEPMNLDTSWYDDEEFANEAKEMMMKPNLSLYDLVKLRPEEAEKKLTYSDYYDFACSRELMKLPEKLRQACAAHLCETMSRGFFRRWALDSFSELTRLNRLPIECGINFVRLVYTVEEEKRTKNECHSIPRPRHGLHSAQVAVGAARHFLRVRGHDEAHLPHKQGLAQRSEKGIRQVRQSLSAVEHAGLQGAEQVVSQSRRRARSHVRPRHGHRT</sequence>
<dbReference type="PANTHER" id="PTHR24126">
    <property type="entry name" value="ANKYRIN REPEAT, PH AND SEC7 DOMAIN CONTAINING PROTEIN SECG-RELATED"/>
    <property type="match status" value="1"/>
</dbReference>
<accession>A0A6H5I2K9</accession>
<evidence type="ECO:0000256" key="1">
    <source>
        <dbReference type="ARBA" id="ARBA00022737"/>
    </source>
</evidence>
<feature type="region of interest" description="Disordered" evidence="4">
    <location>
        <begin position="547"/>
        <end position="574"/>
    </location>
</feature>
<feature type="repeat" description="ANK" evidence="3">
    <location>
        <begin position="112"/>
        <end position="144"/>
    </location>
</feature>
<dbReference type="PRINTS" id="PR01415">
    <property type="entry name" value="ANKYRIN"/>
</dbReference>
<reference evidence="5 6" key="1">
    <citation type="submission" date="2020-02" db="EMBL/GenBank/DDBJ databases">
        <authorList>
            <person name="Ferguson B K."/>
        </authorList>
    </citation>
    <scope>NUCLEOTIDE SEQUENCE [LARGE SCALE GENOMIC DNA]</scope>
</reference>
<proteinExistence type="predicted"/>
<dbReference type="Proteomes" id="UP000479190">
    <property type="component" value="Unassembled WGS sequence"/>
</dbReference>
<dbReference type="SUPFAM" id="SSF48403">
    <property type="entry name" value="Ankyrin repeat"/>
    <property type="match status" value="1"/>
</dbReference>
<dbReference type="InterPro" id="IPR002110">
    <property type="entry name" value="Ankyrin_rpt"/>
</dbReference>
<dbReference type="PROSITE" id="PS50297">
    <property type="entry name" value="ANK_REP_REGION"/>
    <property type="match status" value="3"/>
</dbReference>
<feature type="compositionally biased region" description="Basic residues" evidence="4">
    <location>
        <begin position="558"/>
        <end position="574"/>
    </location>
</feature>
<dbReference type="OrthoDB" id="194358at2759"/>
<dbReference type="Pfam" id="PF12796">
    <property type="entry name" value="Ank_2"/>
    <property type="match status" value="1"/>
</dbReference>
<protein>
    <submittedName>
        <fullName evidence="5">Uncharacterized protein</fullName>
    </submittedName>
</protein>
<evidence type="ECO:0000313" key="6">
    <source>
        <dbReference type="Proteomes" id="UP000479190"/>
    </source>
</evidence>
<feature type="repeat" description="ANK" evidence="3">
    <location>
        <begin position="187"/>
        <end position="220"/>
    </location>
</feature>
<organism evidence="5 6">
    <name type="scientific">Trichogramma brassicae</name>
    <dbReference type="NCBI Taxonomy" id="86971"/>
    <lineage>
        <taxon>Eukaryota</taxon>
        <taxon>Metazoa</taxon>
        <taxon>Ecdysozoa</taxon>
        <taxon>Arthropoda</taxon>
        <taxon>Hexapoda</taxon>
        <taxon>Insecta</taxon>
        <taxon>Pterygota</taxon>
        <taxon>Neoptera</taxon>
        <taxon>Endopterygota</taxon>
        <taxon>Hymenoptera</taxon>
        <taxon>Apocrita</taxon>
        <taxon>Proctotrupomorpha</taxon>
        <taxon>Chalcidoidea</taxon>
        <taxon>Trichogrammatidae</taxon>
        <taxon>Trichogramma</taxon>
    </lineage>
</organism>
<name>A0A6H5I2K9_9HYME</name>
<evidence type="ECO:0000313" key="5">
    <source>
        <dbReference type="EMBL" id="CAB0032050.1"/>
    </source>
</evidence>
<dbReference type="Gene3D" id="1.25.40.20">
    <property type="entry name" value="Ankyrin repeat-containing domain"/>
    <property type="match status" value="2"/>
</dbReference>
<feature type="repeat" description="ANK" evidence="3">
    <location>
        <begin position="262"/>
        <end position="290"/>
    </location>
</feature>
<dbReference type="AlphaFoldDB" id="A0A6H5I2K9"/>
<evidence type="ECO:0000256" key="2">
    <source>
        <dbReference type="ARBA" id="ARBA00023043"/>
    </source>
</evidence>
<keyword evidence="6" id="KW-1185">Reference proteome</keyword>
<evidence type="ECO:0000256" key="3">
    <source>
        <dbReference type="PROSITE-ProRule" id="PRU00023"/>
    </source>
</evidence>